<dbReference type="EMBL" id="MEVL01000037">
    <property type="protein sequence ID" value="OGC59674.1"/>
    <property type="molecule type" value="Genomic_DNA"/>
</dbReference>
<evidence type="ECO:0000313" key="2">
    <source>
        <dbReference type="Proteomes" id="UP000176967"/>
    </source>
</evidence>
<comment type="caution">
    <text evidence="1">The sequence shown here is derived from an EMBL/GenBank/DDBJ whole genome shotgun (WGS) entry which is preliminary data.</text>
</comment>
<accession>A0A1F4VR49</accession>
<proteinExistence type="predicted"/>
<evidence type="ECO:0000313" key="1">
    <source>
        <dbReference type="EMBL" id="OGC59674.1"/>
    </source>
</evidence>
<dbReference type="Proteomes" id="UP000176967">
    <property type="component" value="Unassembled WGS sequence"/>
</dbReference>
<sequence>MPRLSDWFGQGVVVYTEFNDLSDPRNPTVPIWKVLRKLLMRAVRDFNFNWRENEDEDYENRCVVRHLGESWVLSFFVNNSFAGREETLPRIRAILRRRDVRPYWIEVRHQWVKVLFQTTGVEEEKMIYRIEIYPRIPI</sequence>
<gene>
    <name evidence="1" type="ORF">A2890_02095</name>
</gene>
<name>A0A1F4VR49_UNCKA</name>
<protein>
    <submittedName>
        <fullName evidence="1">Uncharacterized protein</fullName>
    </submittedName>
</protein>
<reference evidence="1 2" key="1">
    <citation type="journal article" date="2016" name="Nat. Commun.">
        <title>Thousands of microbial genomes shed light on interconnected biogeochemical processes in an aquifer system.</title>
        <authorList>
            <person name="Anantharaman K."/>
            <person name="Brown C.T."/>
            <person name="Hug L.A."/>
            <person name="Sharon I."/>
            <person name="Castelle C.J."/>
            <person name="Probst A.J."/>
            <person name="Thomas B.C."/>
            <person name="Singh A."/>
            <person name="Wilkins M.J."/>
            <person name="Karaoz U."/>
            <person name="Brodie E.L."/>
            <person name="Williams K.H."/>
            <person name="Hubbard S.S."/>
            <person name="Banfield J.F."/>
        </authorList>
    </citation>
    <scope>NUCLEOTIDE SEQUENCE [LARGE SCALE GENOMIC DNA]</scope>
</reference>
<organism evidence="1 2">
    <name type="scientific">candidate division WWE3 bacterium RIFCSPLOWO2_01_FULL_53_14</name>
    <dbReference type="NCBI Taxonomy" id="1802628"/>
    <lineage>
        <taxon>Bacteria</taxon>
        <taxon>Katanobacteria</taxon>
    </lineage>
</organism>
<dbReference type="AlphaFoldDB" id="A0A1F4VR49"/>